<proteinExistence type="predicted"/>
<feature type="chain" id="PRO_5012147932" evidence="1">
    <location>
        <begin position="25"/>
        <end position="189"/>
    </location>
</feature>
<keyword evidence="1" id="KW-0732">Signal</keyword>
<gene>
    <name evidence="2" type="ORF">NIES2135_29610</name>
</gene>
<dbReference type="AlphaFoldDB" id="A0A1Z4JHC5"/>
<sequence>MKRNLIILSVGFSLLCNFNTSAHAVPGNSVQTVKNWAKQHSLLSPLGRGIAELSGLPFYTSQATLSNGTVVFSMSPDRQDKISQRETIAFATAEPFAGFTRQNLDLIRRIYSSAIANDFRASQYIAKVDYHSVENRYFRGKQFGYRTTAFKEANDGRKFYHFTILPLESLNGTIQGDRQCRQQSQFGCE</sequence>
<keyword evidence="3" id="KW-1185">Reference proteome</keyword>
<dbReference type="Proteomes" id="UP000217895">
    <property type="component" value="Chromosome"/>
</dbReference>
<evidence type="ECO:0000313" key="3">
    <source>
        <dbReference type="Proteomes" id="UP000217895"/>
    </source>
</evidence>
<reference evidence="2 3" key="1">
    <citation type="submission" date="2017-06" db="EMBL/GenBank/DDBJ databases">
        <title>Genome sequencing of cyanobaciteial culture collection at National Institute for Environmental Studies (NIES).</title>
        <authorList>
            <person name="Hirose Y."/>
            <person name="Shimura Y."/>
            <person name="Fujisawa T."/>
            <person name="Nakamura Y."/>
            <person name="Kawachi M."/>
        </authorList>
    </citation>
    <scope>NUCLEOTIDE SEQUENCE [LARGE SCALE GENOMIC DNA]</scope>
    <source>
        <strain evidence="2 3">NIES-2135</strain>
    </source>
</reference>
<evidence type="ECO:0000313" key="2">
    <source>
        <dbReference type="EMBL" id="BAY56131.1"/>
    </source>
</evidence>
<organism evidence="2 3">
    <name type="scientific">Leptolyngbya boryana NIES-2135</name>
    <dbReference type="NCBI Taxonomy" id="1973484"/>
    <lineage>
        <taxon>Bacteria</taxon>
        <taxon>Bacillati</taxon>
        <taxon>Cyanobacteriota</taxon>
        <taxon>Cyanophyceae</taxon>
        <taxon>Leptolyngbyales</taxon>
        <taxon>Leptolyngbyaceae</taxon>
        <taxon>Leptolyngbya group</taxon>
        <taxon>Leptolyngbya</taxon>
    </lineage>
</organism>
<dbReference type="EMBL" id="AP018203">
    <property type="protein sequence ID" value="BAY56131.1"/>
    <property type="molecule type" value="Genomic_DNA"/>
</dbReference>
<protein>
    <submittedName>
        <fullName evidence="2">Uncharacterized protein</fullName>
    </submittedName>
</protein>
<name>A0A1Z4JHC5_LEPBY</name>
<evidence type="ECO:0000256" key="1">
    <source>
        <dbReference type="SAM" id="SignalP"/>
    </source>
</evidence>
<accession>A0A1Z4JHC5</accession>
<feature type="signal peptide" evidence="1">
    <location>
        <begin position="1"/>
        <end position="24"/>
    </location>
</feature>